<feature type="coiled-coil region" evidence="1">
    <location>
        <begin position="582"/>
        <end position="680"/>
    </location>
</feature>
<dbReference type="InterPro" id="IPR040401">
    <property type="entry name" value="CCDC162"/>
</dbReference>
<evidence type="ECO:0000313" key="3">
    <source>
        <dbReference type="Ensembl" id="ENSVKKP00000007545.1"/>
    </source>
</evidence>
<keyword evidence="4" id="KW-1185">Reference proteome</keyword>
<dbReference type="Proteomes" id="UP000694545">
    <property type="component" value="Unplaced"/>
</dbReference>
<reference evidence="3" key="2">
    <citation type="submission" date="2025-09" db="UniProtKB">
        <authorList>
            <consortium name="Ensembl"/>
        </authorList>
    </citation>
    <scope>IDENTIFICATION</scope>
</reference>
<dbReference type="Ensembl" id="ENSVKKT00000007742.1">
    <property type="protein sequence ID" value="ENSVKKP00000007545.1"/>
    <property type="gene ID" value="ENSVKKG00000005382.1"/>
</dbReference>
<accession>A0A8D2J2Q2</accession>
<sequence length="764" mass="88352">MILFRNGVYLLIESIYCKLPRKTSYRALRQTLQIVAAFHDIISYIFSFAQLGSAPGCFDYLCPNHLSADWGGTEQIGIELQELQKKIDSLHNPLDPNKVAQMLSIHRQVMLLQFHAAVRHCMREAFLSSGNVSAYQSITDNIYHGLPLISNIIIKSAFGSQLRLPQLLDPHGQRTLMLFPWRSFLANGGPFPVTISNLNPINYSMQLCLCGLNDEDRRVAHGELVRVHFIMDDVLQSHYEAASAGASAKPLKKLPELPDFMASCAFQRSYLILWKQLEMVKAEWGRLKLKVEDINTVPLYKQFSDLYGTEVLYPAMRSIARQRGIEDGFDGFEAASQCMLSLNEASEVEIKTHQLQKLLESLEIHMIHDVQKKINKEMTLVISEKTREGSNLPTELWKHRSMQEIFSVTRPEIAESFIQRLMENHRETETEIAFQKDHLQKCLTTLGCDIMARERRNFETYSMFYENILHQQHQLLYQKEQVFLMLLIQWWERGQRVAELSHEMIMEIMALRARLDDLQEEGHIQKEKIRKEVKEDDEALVQNMFMMCLLLLIHKLSIQNKKECLKSKMMSEHETRLFGKQLKAARKALAEFQAENKRLKLQLDKQEYLLQEAKHKMNQEALKRQQLDQIRTTNLERMLENLRERELSMQGLSEDTAKLLKQKQLEGKKAKREIQQVRTQLTQERSLKMNAFQRVDELQCQLYDLEAATSQKPSSTGTNVSYRGSHNSATKDTYEGGLPELLQKQGGVFCGGSIAVSFTVFFKI</sequence>
<evidence type="ECO:0000313" key="4">
    <source>
        <dbReference type="Proteomes" id="UP000694545"/>
    </source>
</evidence>
<keyword evidence="1" id="KW-0175">Coiled coil</keyword>
<evidence type="ECO:0000256" key="1">
    <source>
        <dbReference type="SAM" id="Coils"/>
    </source>
</evidence>
<dbReference type="PANTHER" id="PTHR33331:SF13">
    <property type="entry name" value="COILED-COIL DOMAIN CONTAINING 162"/>
    <property type="match status" value="1"/>
</dbReference>
<name>A0A8D2J2Q2_VARKO</name>
<protein>
    <submittedName>
        <fullName evidence="3">Uncharacterized protein</fullName>
    </submittedName>
</protein>
<dbReference type="PANTHER" id="PTHR33331">
    <property type="entry name" value="COILED-COIL DOMAIN-CONTAINING PROTEIN 162"/>
    <property type="match status" value="1"/>
</dbReference>
<evidence type="ECO:0000256" key="2">
    <source>
        <dbReference type="SAM" id="MobiDB-lite"/>
    </source>
</evidence>
<proteinExistence type="predicted"/>
<dbReference type="AlphaFoldDB" id="A0A8D2J2Q2"/>
<reference evidence="3" key="1">
    <citation type="submission" date="2025-08" db="UniProtKB">
        <authorList>
            <consortium name="Ensembl"/>
        </authorList>
    </citation>
    <scope>IDENTIFICATION</scope>
</reference>
<organism evidence="3 4">
    <name type="scientific">Varanus komodoensis</name>
    <name type="common">Komodo dragon</name>
    <dbReference type="NCBI Taxonomy" id="61221"/>
    <lineage>
        <taxon>Eukaryota</taxon>
        <taxon>Metazoa</taxon>
        <taxon>Chordata</taxon>
        <taxon>Craniata</taxon>
        <taxon>Vertebrata</taxon>
        <taxon>Euteleostomi</taxon>
        <taxon>Lepidosauria</taxon>
        <taxon>Squamata</taxon>
        <taxon>Bifurcata</taxon>
        <taxon>Unidentata</taxon>
        <taxon>Episquamata</taxon>
        <taxon>Toxicofera</taxon>
        <taxon>Anguimorpha</taxon>
        <taxon>Paleoanguimorpha</taxon>
        <taxon>Varanoidea</taxon>
        <taxon>Varanidae</taxon>
        <taxon>Varanus</taxon>
    </lineage>
</organism>
<feature type="coiled-coil region" evidence="1">
    <location>
        <begin position="501"/>
        <end position="528"/>
    </location>
</feature>
<dbReference type="OMA" id="FPFRADW"/>
<feature type="region of interest" description="Disordered" evidence="2">
    <location>
        <begin position="711"/>
        <end position="731"/>
    </location>
</feature>